<evidence type="ECO:0000313" key="2">
    <source>
        <dbReference type="EMBL" id="PHT95728.1"/>
    </source>
</evidence>
<reference evidence="2 3" key="2">
    <citation type="journal article" date="2017" name="Genome Biol.">
        <title>New reference genome sequences of hot pepper reveal the massive evolution of plant disease-resistance genes by retroduplication.</title>
        <authorList>
            <person name="Kim S."/>
            <person name="Park J."/>
            <person name="Yeom S.I."/>
            <person name="Kim Y.M."/>
            <person name="Seo E."/>
            <person name="Kim K.T."/>
            <person name="Kim M.S."/>
            <person name="Lee J.M."/>
            <person name="Cheong K."/>
            <person name="Shin H.S."/>
            <person name="Kim S.B."/>
            <person name="Han K."/>
            <person name="Lee J."/>
            <person name="Park M."/>
            <person name="Lee H.A."/>
            <person name="Lee H.Y."/>
            <person name="Lee Y."/>
            <person name="Oh S."/>
            <person name="Lee J.H."/>
            <person name="Choi E."/>
            <person name="Choi E."/>
            <person name="Lee S.E."/>
            <person name="Jeon J."/>
            <person name="Kim H."/>
            <person name="Choi G."/>
            <person name="Song H."/>
            <person name="Lee J."/>
            <person name="Lee S.C."/>
            <person name="Kwon J.K."/>
            <person name="Lee H.Y."/>
            <person name="Koo N."/>
            <person name="Hong Y."/>
            <person name="Kim R.W."/>
            <person name="Kang W.H."/>
            <person name="Huh J.H."/>
            <person name="Kang B.C."/>
            <person name="Yang T.J."/>
            <person name="Lee Y.H."/>
            <person name="Bennetzen J.L."/>
            <person name="Choi D."/>
        </authorList>
    </citation>
    <scope>NUCLEOTIDE SEQUENCE [LARGE SCALE GENOMIC DNA]</scope>
    <source>
        <strain evidence="3">cv. CM334</strain>
    </source>
</reference>
<gene>
    <name evidence="2" type="ORF">T459_03610</name>
</gene>
<dbReference type="Gramene" id="PHT95728">
    <property type="protein sequence ID" value="PHT95728"/>
    <property type="gene ID" value="T459_03610"/>
</dbReference>
<dbReference type="EMBL" id="AYRZ02000001">
    <property type="protein sequence ID" value="PHT95728.1"/>
    <property type="molecule type" value="Genomic_DNA"/>
</dbReference>
<dbReference type="AlphaFoldDB" id="A0A2G3AND8"/>
<feature type="compositionally biased region" description="Basic and acidic residues" evidence="1">
    <location>
        <begin position="115"/>
        <end position="128"/>
    </location>
</feature>
<accession>A0A2G3AND8</accession>
<dbReference type="PANTHER" id="PTHR48302">
    <property type="entry name" value="ULP1 PROTEASE FAMILY, C-TERMINAL CATALYTIC DOMAIN CONTAINING PROTEIN"/>
    <property type="match status" value="1"/>
</dbReference>
<protein>
    <submittedName>
        <fullName evidence="2">Uncharacterized protein</fullName>
    </submittedName>
</protein>
<dbReference type="Proteomes" id="UP000222542">
    <property type="component" value="Unassembled WGS sequence"/>
</dbReference>
<feature type="region of interest" description="Disordered" evidence="1">
    <location>
        <begin position="90"/>
        <end position="128"/>
    </location>
</feature>
<dbReference type="PANTHER" id="PTHR48302:SF2">
    <property type="entry name" value="DUF1985 DOMAIN-CONTAINING PROTEIN"/>
    <property type="match status" value="1"/>
</dbReference>
<evidence type="ECO:0000313" key="3">
    <source>
        <dbReference type="Proteomes" id="UP000222542"/>
    </source>
</evidence>
<feature type="compositionally biased region" description="Basic and acidic residues" evidence="1">
    <location>
        <begin position="90"/>
        <end position="106"/>
    </location>
</feature>
<evidence type="ECO:0000256" key="1">
    <source>
        <dbReference type="SAM" id="MobiDB-lite"/>
    </source>
</evidence>
<comment type="caution">
    <text evidence="2">The sequence shown here is derived from an EMBL/GenBank/DDBJ whole genome shotgun (WGS) entry which is preliminary data.</text>
</comment>
<organism evidence="2 3">
    <name type="scientific">Capsicum annuum</name>
    <name type="common">Capsicum pepper</name>
    <dbReference type="NCBI Taxonomy" id="4072"/>
    <lineage>
        <taxon>Eukaryota</taxon>
        <taxon>Viridiplantae</taxon>
        <taxon>Streptophyta</taxon>
        <taxon>Embryophyta</taxon>
        <taxon>Tracheophyta</taxon>
        <taxon>Spermatophyta</taxon>
        <taxon>Magnoliopsida</taxon>
        <taxon>eudicotyledons</taxon>
        <taxon>Gunneridae</taxon>
        <taxon>Pentapetalae</taxon>
        <taxon>asterids</taxon>
        <taxon>lamiids</taxon>
        <taxon>Solanales</taxon>
        <taxon>Solanaceae</taxon>
        <taxon>Solanoideae</taxon>
        <taxon>Capsiceae</taxon>
        <taxon>Capsicum</taxon>
    </lineage>
</organism>
<name>A0A2G3AND8_CAPAN</name>
<sequence>MSFSELMASVRQEIFVEKKLYRLGGIPQVLNVWMFELCLNVDTKVAVKEGNNIPRILNWRVVAVRPQFNQFMTEIFSKVSGTVSAHLSKSGKDVSVGRRSENKEQSQTRASKGKQTADAKQKNKEIDDSTRTNRKELLVKADFDSLEFNIKAYVKTYIRLYFVNPYKFLDDGIEKLSDIVVEEMKLIDSVFPVQEHEMALTIYKPPPTTPDEYMISDTAIVTAFPTPKKTVSKVKKTPVQRNRKPSKIFRSSFLTHFGSSTKGKKKNSFTERKRYPFEGYDINGNSPNVEMEVFEEWIKEDLYRDCGVFVDVYAEYLSQGLDIPSLRIDAHYHRLRYASLLCKYGSVKAENEYFSKNDDPQRSRMKFTPKETDRVLRIQ</sequence>
<proteinExistence type="predicted"/>
<reference evidence="2 3" key="1">
    <citation type="journal article" date="2014" name="Nat. Genet.">
        <title>Genome sequence of the hot pepper provides insights into the evolution of pungency in Capsicum species.</title>
        <authorList>
            <person name="Kim S."/>
            <person name="Park M."/>
            <person name="Yeom S.I."/>
            <person name="Kim Y.M."/>
            <person name="Lee J.M."/>
            <person name="Lee H.A."/>
            <person name="Seo E."/>
            <person name="Choi J."/>
            <person name="Cheong K."/>
            <person name="Kim K.T."/>
            <person name="Jung K."/>
            <person name="Lee G.W."/>
            <person name="Oh S.K."/>
            <person name="Bae C."/>
            <person name="Kim S.B."/>
            <person name="Lee H.Y."/>
            <person name="Kim S.Y."/>
            <person name="Kim M.S."/>
            <person name="Kang B.C."/>
            <person name="Jo Y.D."/>
            <person name="Yang H.B."/>
            <person name="Jeong H.J."/>
            <person name="Kang W.H."/>
            <person name="Kwon J.K."/>
            <person name="Shin C."/>
            <person name="Lim J.Y."/>
            <person name="Park J.H."/>
            <person name="Huh J.H."/>
            <person name="Kim J.S."/>
            <person name="Kim B.D."/>
            <person name="Cohen O."/>
            <person name="Paran I."/>
            <person name="Suh M.C."/>
            <person name="Lee S.B."/>
            <person name="Kim Y.K."/>
            <person name="Shin Y."/>
            <person name="Noh S.J."/>
            <person name="Park J."/>
            <person name="Seo Y.S."/>
            <person name="Kwon S.Y."/>
            <person name="Kim H.A."/>
            <person name="Park J.M."/>
            <person name="Kim H.J."/>
            <person name="Choi S.B."/>
            <person name="Bosland P.W."/>
            <person name="Reeves G."/>
            <person name="Jo S.H."/>
            <person name="Lee B.W."/>
            <person name="Cho H.T."/>
            <person name="Choi H.S."/>
            <person name="Lee M.S."/>
            <person name="Yu Y."/>
            <person name="Do Choi Y."/>
            <person name="Park B.S."/>
            <person name="van Deynze A."/>
            <person name="Ashrafi H."/>
            <person name="Hill T."/>
            <person name="Kim W.T."/>
            <person name="Pai H.S."/>
            <person name="Ahn H.K."/>
            <person name="Yeam I."/>
            <person name="Giovannoni J.J."/>
            <person name="Rose J.K."/>
            <person name="Sorensen I."/>
            <person name="Lee S.J."/>
            <person name="Kim R.W."/>
            <person name="Choi I.Y."/>
            <person name="Choi B.S."/>
            <person name="Lim J.S."/>
            <person name="Lee Y.H."/>
            <person name="Choi D."/>
        </authorList>
    </citation>
    <scope>NUCLEOTIDE SEQUENCE [LARGE SCALE GENOMIC DNA]</scope>
    <source>
        <strain evidence="3">cv. CM334</strain>
    </source>
</reference>
<keyword evidence="3" id="KW-1185">Reference proteome</keyword>